<organism evidence="1">
    <name type="scientific">Beta vulgaris subsp. maritima</name>
    <name type="common">Sea beet</name>
    <name type="synonym">Beta maritima</name>
    <dbReference type="NCBI Taxonomy" id="350892"/>
    <lineage>
        <taxon>Eukaryota</taxon>
        <taxon>Viridiplantae</taxon>
        <taxon>Streptophyta</taxon>
        <taxon>Embryophyta</taxon>
        <taxon>Tracheophyta</taxon>
        <taxon>Spermatophyta</taxon>
        <taxon>Magnoliopsida</taxon>
        <taxon>eudicotyledons</taxon>
        <taxon>Gunneridae</taxon>
        <taxon>Pentapetalae</taxon>
        <taxon>Caryophyllales</taxon>
        <taxon>Chenopodiaceae</taxon>
        <taxon>Betoideae</taxon>
        <taxon>Beta</taxon>
    </lineage>
</organism>
<name>F4ML02_BETVM</name>
<accession>F4ML02</accession>
<evidence type="ECO:0000313" key="1">
    <source>
        <dbReference type="EMBL" id="CBL51995.1"/>
    </source>
</evidence>
<proteinExistence type="predicted"/>
<reference evidence="1" key="2">
    <citation type="journal article" date="2011" name="Genome Biol. Evol.">
        <title>Structural and content diversity of mitochondrial genome in beet: a comparative genomic analysis.</title>
        <authorList>
            <person name="Darracq A."/>
            <person name="Varre J.S."/>
            <person name="Marechal-Drouard L."/>
            <person name="Courseaux A."/>
            <person name="Saumitou-Laprade P."/>
            <person name="Oztas S."/>
            <person name="Vacherie B."/>
            <person name="Barbe V.and.Touzet.P."/>
        </authorList>
    </citation>
    <scope>NUCLEOTIDE SEQUENCE</scope>
</reference>
<geneLocation type="mitochondrion" evidence="1"/>
<sequence>MIPQLKHCLNTERVILEYTREGRKLNQQNGMIQQLMNCLLNHPIRARSKKETIHSINRESTRTAICQKTLLSIINQSLRSKRFLKQTMAGEFRLHQLFSEIEKEAKLIQEE</sequence>
<keyword evidence="1" id="KW-0496">Mitochondrion</keyword>
<protein>
    <submittedName>
        <fullName evidence="1">Uncharacterized protein orf111c</fullName>
    </submittedName>
</protein>
<reference evidence="1" key="1">
    <citation type="submission" date="2010-11" db="EMBL/GenBank/DDBJ databases">
        <authorList>
            <person name="Genoscope - CEA"/>
        </authorList>
    </citation>
    <scope>NUCLEOTIDE SEQUENCE</scope>
</reference>
<dbReference type="EMBL" id="FQ014226">
    <property type="protein sequence ID" value="CBL51995.1"/>
    <property type="molecule type" value="Genomic_DNA"/>
</dbReference>
<dbReference type="AlphaFoldDB" id="F4ML02"/>
<gene>
    <name evidence="1" type="primary">orf111c</name>
</gene>